<comment type="function">
    <text evidence="2">Hydrolyzes RNA 2',3'-cyclic phosphodiester to an RNA 2'-phosphomonoester.</text>
</comment>
<feature type="short sequence motif" description="HXTX 2" evidence="2">
    <location>
        <begin position="133"/>
        <end position="136"/>
    </location>
</feature>
<proteinExistence type="inferred from homology"/>
<dbReference type="GO" id="GO:0004113">
    <property type="term" value="F:2',3'-cyclic-nucleotide 3'-phosphodiesterase activity"/>
    <property type="evidence" value="ECO:0007669"/>
    <property type="project" value="InterPro"/>
</dbReference>
<dbReference type="EC" id="3.1.4.58" evidence="2"/>
<feature type="domain" description="Phosphoesterase HXTX" evidence="3">
    <location>
        <begin position="106"/>
        <end position="182"/>
    </location>
</feature>
<evidence type="ECO:0000256" key="2">
    <source>
        <dbReference type="HAMAP-Rule" id="MF_01940"/>
    </source>
</evidence>
<dbReference type="PANTHER" id="PTHR35561">
    <property type="entry name" value="RNA 2',3'-CYCLIC PHOSPHODIESTERASE"/>
    <property type="match status" value="1"/>
</dbReference>
<keyword evidence="1 2" id="KW-0378">Hydrolase</keyword>
<keyword evidence="5" id="KW-1185">Reference proteome</keyword>
<dbReference type="InterPro" id="IPR004175">
    <property type="entry name" value="RNA_CPDase"/>
</dbReference>
<dbReference type="EMBL" id="JASCXX010000007">
    <property type="protein sequence ID" value="MDI6448890.1"/>
    <property type="molecule type" value="Genomic_DNA"/>
</dbReference>
<comment type="catalytic activity">
    <reaction evidence="2">
        <text>a 3'-end 2',3'-cyclophospho-ribonucleotide-RNA + H2O = a 3'-end 2'-phospho-ribonucleotide-RNA + H(+)</text>
        <dbReference type="Rhea" id="RHEA:11828"/>
        <dbReference type="Rhea" id="RHEA-COMP:10464"/>
        <dbReference type="Rhea" id="RHEA-COMP:17353"/>
        <dbReference type="ChEBI" id="CHEBI:15377"/>
        <dbReference type="ChEBI" id="CHEBI:15378"/>
        <dbReference type="ChEBI" id="CHEBI:83064"/>
        <dbReference type="ChEBI" id="CHEBI:173113"/>
        <dbReference type="EC" id="3.1.4.58"/>
    </reaction>
</comment>
<accession>A0AAW6TTL3</accession>
<feature type="active site" description="Proton donor" evidence="2">
    <location>
        <position position="47"/>
    </location>
</feature>
<feature type="active site" description="Proton acceptor" evidence="2">
    <location>
        <position position="133"/>
    </location>
</feature>
<comment type="caution">
    <text evidence="4">The sequence shown here is derived from an EMBL/GenBank/DDBJ whole genome shotgun (WGS) entry which is preliminary data.</text>
</comment>
<evidence type="ECO:0000256" key="1">
    <source>
        <dbReference type="ARBA" id="ARBA00022801"/>
    </source>
</evidence>
<feature type="short sequence motif" description="HXTX 1" evidence="2">
    <location>
        <begin position="47"/>
        <end position="50"/>
    </location>
</feature>
<dbReference type="InterPro" id="IPR014051">
    <property type="entry name" value="Phosphoesterase_HXTX"/>
</dbReference>
<dbReference type="RefSeq" id="WP_349244300.1">
    <property type="nucleotide sequence ID" value="NZ_JASCXX010000007.1"/>
</dbReference>
<sequence length="191" mass="21295">MPTMRCFIAIEIDEDIQTALGDLQQEIVAGADIRKSDVKWVHPEAMHLTLKFLGEVRDREVVNVCEAVKTVAARHKAFDLGVNEVGCFGGHSARVLWVGAGLDCPELLELQQDLEDELASAGWPKEARKFSGHLTLCRIRNTKAGVALAKMAEQYKDFDLGAMRCDSACVYQSELRPEGPLYTCLGRYRLR</sequence>
<comment type="similarity">
    <text evidence="2">Belongs to the 2H phosphoesterase superfamily. ThpR family.</text>
</comment>
<evidence type="ECO:0000259" key="3">
    <source>
        <dbReference type="Pfam" id="PF02834"/>
    </source>
</evidence>
<feature type="domain" description="Phosphoesterase HXTX" evidence="3">
    <location>
        <begin position="11"/>
        <end position="97"/>
    </location>
</feature>
<protein>
    <recommendedName>
        <fullName evidence="2">RNA 2',3'-cyclic phosphodiesterase</fullName>
        <shortName evidence="2">RNA 2',3'-CPDase</shortName>
        <ecNumber evidence="2">3.1.4.58</ecNumber>
    </recommendedName>
</protein>
<dbReference type="HAMAP" id="MF_01940">
    <property type="entry name" value="RNA_CPDase"/>
    <property type="match status" value="1"/>
</dbReference>
<dbReference type="InterPro" id="IPR009097">
    <property type="entry name" value="Cyclic_Pdiesterase"/>
</dbReference>
<evidence type="ECO:0000313" key="4">
    <source>
        <dbReference type="EMBL" id="MDI6448890.1"/>
    </source>
</evidence>
<dbReference type="Pfam" id="PF02834">
    <property type="entry name" value="LigT_PEase"/>
    <property type="match status" value="2"/>
</dbReference>
<dbReference type="AlphaFoldDB" id="A0AAW6TTL3"/>
<dbReference type="Gene3D" id="3.90.1140.10">
    <property type="entry name" value="Cyclic phosphodiesterase"/>
    <property type="match status" value="1"/>
</dbReference>
<name>A0AAW6TTL3_9BACT</name>
<dbReference type="GO" id="GO:0008664">
    <property type="term" value="F:RNA 2',3'-cyclic 3'-phosphodiesterase activity"/>
    <property type="evidence" value="ECO:0007669"/>
    <property type="project" value="UniProtKB-EC"/>
</dbReference>
<dbReference type="SUPFAM" id="SSF55144">
    <property type="entry name" value="LigT-like"/>
    <property type="match status" value="1"/>
</dbReference>
<dbReference type="PANTHER" id="PTHR35561:SF1">
    <property type="entry name" value="RNA 2',3'-CYCLIC PHOSPHODIESTERASE"/>
    <property type="match status" value="1"/>
</dbReference>
<organism evidence="4 5">
    <name type="scientific">Anaerobaca lacustris</name>
    <dbReference type="NCBI Taxonomy" id="3044600"/>
    <lineage>
        <taxon>Bacteria</taxon>
        <taxon>Pseudomonadati</taxon>
        <taxon>Planctomycetota</taxon>
        <taxon>Phycisphaerae</taxon>
        <taxon>Sedimentisphaerales</taxon>
        <taxon>Anaerobacaceae</taxon>
        <taxon>Anaerobaca</taxon>
    </lineage>
</organism>
<evidence type="ECO:0000313" key="5">
    <source>
        <dbReference type="Proteomes" id="UP001431776"/>
    </source>
</evidence>
<gene>
    <name evidence="4" type="primary">thpR</name>
    <name evidence="4" type="ORF">QJ522_07510</name>
</gene>
<dbReference type="Proteomes" id="UP001431776">
    <property type="component" value="Unassembled WGS sequence"/>
</dbReference>
<reference evidence="4" key="1">
    <citation type="submission" date="2023-05" db="EMBL/GenBank/DDBJ databases">
        <title>Anaerotaeda fermentans gen. nov., sp. nov., a novel anaerobic planctomycete of the new family within the order Sedimentisphaerales isolated from Taman Peninsula, Russia.</title>
        <authorList>
            <person name="Khomyakova M.A."/>
            <person name="Merkel A.Y."/>
            <person name="Slobodkin A.I."/>
        </authorList>
    </citation>
    <scope>NUCLEOTIDE SEQUENCE</scope>
    <source>
        <strain evidence="4">M17dextr</strain>
    </source>
</reference>
<dbReference type="NCBIfam" id="TIGR02258">
    <property type="entry name" value="2_5_ligase"/>
    <property type="match status" value="1"/>
</dbReference>